<evidence type="ECO:0000313" key="2">
    <source>
        <dbReference type="Proteomes" id="UP001501442"/>
    </source>
</evidence>
<evidence type="ECO:0000313" key="1">
    <source>
        <dbReference type="EMBL" id="GAA4634704.1"/>
    </source>
</evidence>
<proteinExistence type="predicted"/>
<protein>
    <recommendedName>
        <fullName evidence="3">Antibiotic biosynthesis monooxygenase</fullName>
    </recommendedName>
</protein>
<sequence length="94" mass="10170">MYAAVRRYEGVTDPTQAGRLVSEGFVPLMQKIPGFVAYYWADAGNGVMFSTSVFEDQAGAEESVSRATDFVRDELASLMPNPPQVMAGEVVAFA</sequence>
<organism evidence="1 2">
    <name type="scientific">Actinoallomurus vinaceus</name>
    <dbReference type="NCBI Taxonomy" id="1080074"/>
    <lineage>
        <taxon>Bacteria</taxon>
        <taxon>Bacillati</taxon>
        <taxon>Actinomycetota</taxon>
        <taxon>Actinomycetes</taxon>
        <taxon>Streptosporangiales</taxon>
        <taxon>Thermomonosporaceae</taxon>
        <taxon>Actinoallomurus</taxon>
    </lineage>
</organism>
<reference evidence="2" key="1">
    <citation type="journal article" date="2019" name="Int. J. Syst. Evol. Microbiol.">
        <title>The Global Catalogue of Microorganisms (GCM) 10K type strain sequencing project: providing services to taxonomists for standard genome sequencing and annotation.</title>
        <authorList>
            <consortium name="The Broad Institute Genomics Platform"/>
            <consortium name="The Broad Institute Genome Sequencing Center for Infectious Disease"/>
            <person name="Wu L."/>
            <person name="Ma J."/>
        </authorList>
    </citation>
    <scope>NUCLEOTIDE SEQUENCE [LARGE SCALE GENOMIC DNA]</scope>
    <source>
        <strain evidence="2">JCM 17939</strain>
    </source>
</reference>
<dbReference type="EMBL" id="BAABHK010000014">
    <property type="protein sequence ID" value="GAA4634704.1"/>
    <property type="molecule type" value="Genomic_DNA"/>
</dbReference>
<dbReference type="Proteomes" id="UP001501442">
    <property type="component" value="Unassembled WGS sequence"/>
</dbReference>
<gene>
    <name evidence="1" type="ORF">GCM10023196_077260</name>
</gene>
<evidence type="ECO:0008006" key="3">
    <source>
        <dbReference type="Google" id="ProtNLM"/>
    </source>
</evidence>
<name>A0ABP8ULL8_9ACTN</name>
<accession>A0ABP8ULL8</accession>
<comment type="caution">
    <text evidence="1">The sequence shown here is derived from an EMBL/GenBank/DDBJ whole genome shotgun (WGS) entry which is preliminary data.</text>
</comment>
<keyword evidence="2" id="KW-1185">Reference proteome</keyword>
<dbReference type="RefSeq" id="WP_345437679.1">
    <property type="nucleotide sequence ID" value="NZ_BAABHK010000014.1"/>
</dbReference>